<evidence type="ECO:0000256" key="2">
    <source>
        <dbReference type="SAM" id="Coils"/>
    </source>
</evidence>
<protein>
    <recommendedName>
        <fullName evidence="5">Coiled-coil domain-containing protein 148</fullName>
    </recommendedName>
</protein>
<dbReference type="PANTHER" id="PTHR21549">
    <property type="entry name" value="MUTATED IN BLADDER CANCER 1"/>
    <property type="match status" value="1"/>
</dbReference>
<evidence type="ECO:0000256" key="1">
    <source>
        <dbReference type="ARBA" id="ARBA00023054"/>
    </source>
</evidence>
<evidence type="ECO:0008006" key="5">
    <source>
        <dbReference type="Google" id="ProtNLM"/>
    </source>
</evidence>
<keyword evidence="4" id="KW-1185">Reference proteome</keyword>
<name>A0A507F7G7_9FUNG</name>
<organism evidence="3 4">
    <name type="scientific">Chytriomyces confervae</name>
    <dbReference type="NCBI Taxonomy" id="246404"/>
    <lineage>
        <taxon>Eukaryota</taxon>
        <taxon>Fungi</taxon>
        <taxon>Fungi incertae sedis</taxon>
        <taxon>Chytridiomycota</taxon>
        <taxon>Chytridiomycota incertae sedis</taxon>
        <taxon>Chytridiomycetes</taxon>
        <taxon>Chytridiales</taxon>
        <taxon>Chytriomycetaceae</taxon>
        <taxon>Chytriomyces</taxon>
    </lineage>
</organism>
<keyword evidence="1 2" id="KW-0175">Coiled coil</keyword>
<dbReference type="EMBL" id="QEAP01000231">
    <property type="protein sequence ID" value="TPX72074.1"/>
    <property type="molecule type" value="Genomic_DNA"/>
</dbReference>
<dbReference type="OrthoDB" id="448087at2759"/>
<accession>A0A507F7G7</accession>
<proteinExistence type="predicted"/>
<gene>
    <name evidence="3" type="ORF">CcCBS67573_g05917</name>
</gene>
<dbReference type="Proteomes" id="UP000320333">
    <property type="component" value="Unassembled WGS sequence"/>
</dbReference>
<reference evidence="3 4" key="1">
    <citation type="journal article" date="2019" name="Sci. Rep.">
        <title>Comparative genomics of chytrid fungi reveal insights into the obligate biotrophic and pathogenic lifestyle of Synchytrium endobioticum.</title>
        <authorList>
            <person name="van de Vossenberg B.T.L.H."/>
            <person name="Warris S."/>
            <person name="Nguyen H.D.T."/>
            <person name="van Gent-Pelzer M.P.E."/>
            <person name="Joly D.L."/>
            <person name="van de Geest H.C."/>
            <person name="Bonants P.J.M."/>
            <person name="Smith D.S."/>
            <person name="Levesque C.A."/>
            <person name="van der Lee T.A.J."/>
        </authorList>
    </citation>
    <scope>NUCLEOTIDE SEQUENCE [LARGE SCALE GENOMIC DNA]</scope>
    <source>
        <strain evidence="3 4">CBS 675.73</strain>
    </source>
</reference>
<feature type="coiled-coil region" evidence="2">
    <location>
        <begin position="311"/>
        <end position="345"/>
    </location>
</feature>
<dbReference type="InterPro" id="IPR039902">
    <property type="entry name" value="CCDC148/CCDC112"/>
</dbReference>
<dbReference type="PANTHER" id="PTHR21549:SF1">
    <property type="entry name" value="COILED-COIL DOMAIN-CONTAINING PROTEIN 148"/>
    <property type="match status" value="1"/>
</dbReference>
<feature type="coiled-coil region" evidence="2">
    <location>
        <begin position="394"/>
        <end position="421"/>
    </location>
</feature>
<comment type="caution">
    <text evidence="3">The sequence shown here is derived from an EMBL/GenBank/DDBJ whole genome shotgun (WGS) entry which is preliminary data.</text>
</comment>
<evidence type="ECO:0000313" key="4">
    <source>
        <dbReference type="Proteomes" id="UP000320333"/>
    </source>
</evidence>
<sequence>MPKAFADVLAHRRIWADELEKLDSQRLALQTVCLDNLDKLSQSCKTKAHCHLFADLRQQETRLCESRSQLHAKLFETLAFPIQYFELSKATLMEGYDLLQEQATQLEMEIILESKTPAFSGMDEHLTNPWILDKEEGDVRRLLDLNCADSSFAIQKFEELRDVQNTHSKKLVDLKREFNGYTDDLDGWEKSTHFRFDKIRLEYKSVNDRKLYQNRLDIEFPTLSSAQRKFHIIWIQKHHGYKARLTALTKNHHTHISNLIKSILLQFPIQSKKYLAKLRAESSLQECLNKIEERHRKLYEWRRARIEEIRREEEQREKEAALAAMQHAERELERLERISSKKETIREFQEQKRLSHLSKIQAFEEEKHQHLLHQLSQKQRIKERVDFRASEQHKKSEALKLDALERENARLEIERKLDALRKSVAVHVESDWSRILQPTEAFKVSKQTEKLPSLFVNHSFTVAALMKDRRFRVSQALHAAGLQHSEYARRVLTSL</sequence>
<evidence type="ECO:0000313" key="3">
    <source>
        <dbReference type="EMBL" id="TPX72074.1"/>
    </source>
</evidence>
<dbReference type="AlphaFoldDB" id="A0A507F7G7"/>